<dbReference type="PANTHER" id="PTHR24020">
    <property type="entry name" value="COLLAGEN ALPHA"/>
    <property type="match status" value="1"/>
</dbReference>
<dbReference type="PRINTS" id="PR00453">
    <property type="entry name" value="VWFADOMAIN"/>
</dbReference>
<proteinExistence type="predicted"/>
<protein>
    <submittedName>
        <fullName evidence="2">COCA1-like protein</fullName>
    </submittedName>
</protein>
<accession>A0ABY7EMN9</accession>
<sequence length="241" mass="26994">MIYNNFYHQILQYVTRIRAEMVEFVYQELTGSSANAAGDIAGYTVRNVTCVSVKDIFFLLDSSDSVGTQNFEQAKKFINNIIEEFSSKDSFNRFSLLTYSDEVQIVFSLGRYNSLNIIQNAVKYARYRPGNTNTASALRVVDELSTEDLGDRYDAENIVFVITDGTGNVNEDDTIAAADNIKNKGARVITVGINMDDPSEVESMASSKRDSFKINKYDDLEGVLEEVVQNTCKNGNVIEKK</sequence>
<feature type="domain" description="VWFA" evidence="1">
    <location>
        <begin position="55"/>
        <end position="227"/>
    </location>
</feature>
<evidence type="ECO:0000313" key="3">
    <source>
        <dbReference type="Proteomes" id="UP001164746"/>
    </source>
</evidence>
<evidence type="ECO:0000259" key="1">
    <source>
        <dbReference type="PROSITE" id="PS50234"/>
    </source>
</evidence>
<name>A0ABY7EMN9_MYAAR</name>
<dbReference type="SUPFAM" id="SSF53300">
    <property type="entry name" value="vWA-like"/>
    <property type="match status" value="1"/>
</dbReference>
<dbReference type="Proteomes" id="UP001164746">
    <property type="component" value="Chromosome 7"/>
</dbReference>
<keyword evidence="3" id="KW-1185">Reference proteome</keyword>
<dbReference type="PANTHER" id="PTHR24020:SF20">
    <property type="entry name" value="PH DOMAIN-CONTAINING PROTEIN"/>
    <property type="match status" value="1"/>
</dbReference>
<gene>
    <name evidence="2" type="ORF">MAR_034969</name>
</gene>
<dbReference type="InterPro" id="IPR002035">
    <property type="entry name" value="VWF_A"/>
</dbReference>
<organism evidence="2 3">
    <name type="scientific">Mya arenaria</name>
    <name type="common">Soft-shell clam</name>
    <dbReference type="NCBI Taxonomy" id="6604"/>
    <lineage>
        <taxon>Eukaryota</taxon>
        <taxon>Metazoa</taxon>
        <taxon>Spiralia</taxon>
        <taxon>Lophotrochozoa</taxon>
        <taxon>Mollusca</taxon>
        <taxon>Bivalvia</taxon>
        <taxon>Autobranchia</taxon>
        <taxon>Heteroconchia</taxon>
        <taxon>Euheterodonta</taxon>
        <taxon>Imparidentia</taxon>
        <taxon>Neoheterodontei</taxon>
        <taxon>Myida</taxon>
        <taxon>Myoidea</taxon>
        <taxon>Myidae</taxon>
        <taxon>Mya</taxon>
    </lineage>
</organism>
<dbReference type="SMART" id="SM00327">
    <property type="entry name" value="VWA"/>
    <property type="match status" value="1"/>
</dbReference>
<dbReference type="InterPro" id="IPR050525">
    <property type="entry name" value="ECM_Assembly_Org"/>
</dbReference>
<dbReference type="InterPro" id="IPR036465">
    <property type="entry name" value="vWFA_dom_sf"/>
</dbReference>
<evidence type="ECO:0000313" key="2">
    <source>
        <dbReference type="EMBL" id="WAR09893.1"/>
    </source>
</evidence>
<dbReference type="Gene3D" id="3.40.50.410">
    <property type="entry name" value="von Willebrand factor, type A domain"/>
    <property type="match status" value="1"/>
</dbReference>
<reference evidence="2" key="1">
    <citation type="submission" date="2022-11" db="EMBL/GenBank/DDBJ databases">
        <title>Centuries of genome instability and evolution in soft-shell clam transmissible cancer (bioRxiv).</title>
        <authorList>
            <person name="Hart S.F.M."/>
            <person name="Yonemitsu M.A."/>
            <person name="Giersch R.M."/>
            <person name="Beal B.F."/>
            <person name="Arriagada G."/>
            <person name="Davis B.W."/>
            <person name="Ostrander E.A."/>
            <person name="Goff S.P."/>
            <person name="Metzger M.J."/>
        </authorList>
    </citation>
    <scope>NUCLEOTIDE SEQUENCE</scope>
    <source>
        <strain evidence="2">MELC-2E11</strain>
        <tissue evidence="2">Siphon/mantle</tissue>
    </source>
</reference>
<dbReference type="PROSITE" id="PS50234">
    <property type="entry name" value="VWFA"/>
    <property type="match status" value="1"/>
</dbReference>
<dbReference type="EMBL" id="CP111018">
    <property type="protein sequence ID" value="WAR09893.1"/>
    <property type="molecule type" value="Genomic_DNA"/>
</dbReference>
<dbReference type="Pfam" id="PF00092">
    <property type="entry name" value="VWA"/>
    <property type="match status" value="1"/>
</dbReference>